<feature type="domain" description="Spore germination GerAC-like C-terminal" evidence="8">
    <location>
        <begin position="225"/>
        <end position="372"/>
    </location>
</feature>
<gene>
    <name evidence="10" type="ORF">R4Z09_24095</name>
</gene>
<keyword evidence="3" id="KW-0309">Germination</keyword>
<dbReference type="InterPro" id="IPR046953">
    <property type="entry name" value="Spore_GerAC-like_C"/>
</dbReference>
<keyword evidence="6" id="KW-0564">Palmitate</keyword>
<keyword evidence="11" id="KW-1185">Reference proteome</keyword>
<evidence type="ECO:0000313" key="10">
    <source>
        <dbReference type="EMBL" id="WVX80307.1"/>
    </source>
</evidence>
<dbReference type="InterPro" id="IPR008844">
    <property type="entry name" value="Spore_GerAC-like"/>
</dbReference>
<keyword evidence="5" id="KW-0472">Membrane</keyword>
<proteinExistence type="inferred from homology"/>
<sequence length="375" mass="42800">MNRIYRNVKFLLLISILIGNVILQTGCGFKDIDKRLFVLAIGIDQAESKGNHYKVTLKIALPSGSLKDSKGEMYTYLTKESSKVADAIRSLKNQVDKEFDFGHLKTIVIGEALLHDDITEITDIFLRRRDFQRISFVAVGKPTAEKVLKTEPKSEMAASVSLFNFFSETGVESPYIVTTYLFDLRRKMVEHGFDPVLPIIKVDKKSTKLIVDHSVILSDTVKPMELDSNQTILYNMIRNNLKKMELLIKKEDHEYMISIDSLSSKYKILTPTNQNPVIDMNVELIGIIEESDQHINSKELKQLGIHASNEIENAIRDLFVHLQEKKIDPLGFGLRYKATRLHKKDLFTEWEQELFPQLKLDVTVNVGIKSTGVIE</sequence>
<dbReference type="RefSeq" id="WP_338449237.1">
    <property type="nucleotide sequence ID" value="NZ_CP137640.1"/>
</dbReference>
<dbReference type="Pfam" id="PF25198">
    <property type="entry name" value="Spore_GerAC_N"/>
    <property type="match status" value="1"/>
</dbReference>
<dbReference type="InterPro" id="IPR057336">
    <property type="entry name" value="GerAC_N"/>
</dbReference>
<protein>
    <submittedName>
        <fullName evidence="10">Ger(X)C family spore germination protein</fullName>
    </submittedName>
</protein>
<evidence type="ECO:0000256" key="3">
    <source>
        <dbReference type="ARBA" id="ARBA00022544"/>
    </source>
</evidence>
<evidence type="ECO:0000256" key="1">
    <source>
        <dbReference type="ARBA" id="ARBA00004635"/>
    </source>
</evidence>
<feature type="domain" description="Spore germination protein N-terminal" evidence="9">
    <location>
        <begin position="30"/>
        <end position="202"/>
    </location>
</feature>
<dbReference type="PANTHER" id="PTHR35789">
    <property type="entry name" value="SPORE GERMINATION PROTEIN B3"/>
    <property type="match status" value="1"/>
</dbReference>
<accession>A0ABZ2CAJ1</accession>
<dbReference type="InterPro" id="IPR038501">
    <property type="entry name" value="Spore_GerAC_C_sf"/>
</dbReference>
<keyword evidence="7" id="KW-0449">Lipoprotein</keyword>
<evidence type="ECO:0000256" key="5">
    <source>
        <dbReference type="ARBA" id="ARBA00023136"/>
    </source>
</evidence>
<dbReference type="Gene3D" id="3.30.300.210">
    <property type="entry name" value="Nutrient germinant receptor protein C, domain 3"/>
    <property type="match status" value="1"/>
</dbReference>
<evidence type="ECO:0000256" key="4">
    <source>
        <dbReference type="ARBA" id="ARBA00022729"/>
    </source>
</evidence>
<name>A0ABZ2CAJ1_9BACI</name>
<evidence type="ECO:0000259" key="9">
    <source>
        <dbReference type="Pfam" id="PF25198"/>
    </source>
</evidence>
<comment type="similarity">
    <text evidence="2">Belongs to the GerABKC lipoprotein family.</text>
</comment>
<dbReference type="Pfam" id="PF05504">
    <property type="entry name" value="Spore_GerAC"/>
    <property type="match status" value="1"/>
</dbReference>
<dbReference type="PANTHER" id="PTHR35789:SF1">
    <property type="entry name" value="SPORE GERMINATION PROTEIN B3"/>
    <property type="match status" value="1"/>
</dbReference>
<evidence type="ECO:0000313" key="11">
    <source>
        <dbReference type="Proteomes" id="UP001357223"/>
    </source>
</evidence>
<dbReference type="EMBL" id="CP137640">
    <property type="protein sequence ID" value="WVX80307.1"/>
    <property type="molecule type" value="Genomic_DNA"/>
</dbReference>
<evidence type="ECO:0000256" key="6">
    <source>
        <dbReference type="ARBA" id="ARBA00023139"/>
    </source>
</evidence>
<keyword evidence="4" id="KW-0732">Signal</keyword>
<reference evidence="10 11" key="1">
    <citation type="submission" date="2023-10" db="EMBL/GenBank/DDBJ databases">
        <title>Niallia locisalis sp.nov. isolated from a salt pond sample.</title>
        <authorList>
            <person name="Li X.-J."/>
            <person name="Dong L."/>
        </authorList>
    </citation>
    <scope>NUCLEOTIDE SEQUENCE [LARGE SCALE GENOMIC DNA]</scope>
    <source>
        <strain evidence="10 11">DSM 29761</strain>
    </source>
</reference>
<comment type="subcellular location">
    <subcellularLocation>
        <location evidence="1">Membrane</location>
        <topology evidence="1">Lipid-anchor</topology>
    </subcellularLocation>
</comment>
<evidence type="ECO:0000256" key="7">
    <source>
        <dbReference type="ARBA" id="ARBA00023288"/>
    </source>
</evidence>
<evidence type="ECO:0000256" key="2">
    <source>
        <dbReference type="ARBA" id="ARBA00007886"/>
    </source>
</evidence>
<dbReference type="NCBIfam" id="TIGR02887">
    <property type="entry name" value="spore_ger_x_C"/>
    <property type="match status" value="1"/>
</dbReference>
<evidence type="ECO:0000259" key="8">
    <source>
        <dbReference type="Pfam" id="PF05504"/>
    </source>
</evidence>
<dbReference type="Proteomes" id="UP001357223">
    <property type="component" value="Chromosome"/>
</dbReference>
<organism evidence="10 11">
    <name type="scientific">Niallia oryzisoli</name>
    <dbReference type="NCBI Taxonomy" id="1737571"/>
    <lineage>
        <taxon>Bacteria</taxon>
        <taxon>Bacillati</taxon>
        <taxon>Bacillota</taxon>
        <taxon>Bacilli</taxon>
        <taxon>Bacillales</taxon>
        <taxon>Bacillaceae</taxon>
        <taxon>Niallia</taxon>
    </lineage>
</organism>